<dbReference type="PANTHER" id="PTHR22928">
    <property type="entry name" value="TELOMERE-ASSOCIATED PROTEIN RIF1"/>
    <property type="match status" value="1"/>
</dbReference>
<dbReference type="SUPFAM" id="SSF48371">
    <property type="entry name" value="ARM repeat"/>
    <property type="match status" value="1"/>
</dbReference>
<organism evidence="9 10">
    <name type="scientific">Aspergillus avenaceus</name>
    <dbReference type="NCBI Taxonomy" id="36643"/>
    <lineage>
        <taxon>Eukaryota</taxon>
        <taxon>Fungi</taxon>
        <taxon>Dikarya</taxon>
        <taxon>Ascomycota</taxon>
        <taxon>Pezizomycotina</taxon>
        <taxon>Eurotiomycetes</taxon>
        <taxon>Eurotiomycetidae</taxon>
        <taxon>Eurotiales</taxon>
        <taxon>Aspergillaceae</taxon>
        <taxon>Aspergillus</taxon>
        <taxon>Aspergillus subgen. Circumdati</taxon>
    </lineage>
</organism>
<dbReference type="PANTHER" id="PTHR22928:SF3">
    <property type="entry name" value="TELOMERE-ASSOCIATED PROTEIN RIF1"/>
    <property type="match status" value="1"/>
</dbReference>
<dbReference type="Pfam" id="PF12231">
    <property type="entry name" value="Rif1_N"/>
    <property type="match status" value="1"/>
</dbReference>
<evidence type="ECO:0000259" key="8">
    <source>
        <dbReference type="Pfam" id="PF12231"/>
    </source>
</evidence>
<feature type="compositionally biased region" description="Basic and acidic residues" evidence="7">
    <location>
        <begin position="1614"/>
        <end position="1627"/>
    </location>
</feature>
<feature type="domain" description="Telomere-associated protein Rif1 N-terminal" evidence="8">
    <location>
        <begin position="136"/>
        <end position="509"/>
    </location>
</feature>
<keyword evidence="10" id="KW-1185">Reference proteome</keyword>
<feature type="compositionally biased region" description="Polar residues" evidence="7">
    <location>
        <begin position="1263"/>
        <end position="1279"/>
    </location>
</feature>
<dbReference type="OrthoDB" id="5399929at2759"/>
<comment type="subcellular location">
    <subcellularLocation>
        <location evidence="2">Chromosome</location>
        <location evidence="2">Telomere</location>
    </subcellularLocation>
    <subcellularLocation>
        <location evidence="1">Nucleus</location>
    </subcellularLocation>
</comment>
<feature type="compositionally biased region" description="Polar residues" evidence="7">
    <location>
        <begin position="1172"/>
        <end position="1183"/>
    </location>
</feature>
<evidence type="ECO:0000256" key="5">
    <source>
        <dbReference type="ARBA" id="ARBA00023242"/>
    </source>
</evidence>
<evidence type="ECO:0000256" key="3">
    <source>
        <dbReference type="ARBA" id="ARBA00022454"/>
    </source>
</evidence>
<reference evidence="9 10" key="1">
    <citation type="submission" date="2019-04" db="EMBL/GenBank/DDBJ databases">
        <title>Friends and foes A comparative genomics study of 23 Aspergillus species from section Flavi.</title>
        <authorList>
            <consortium name="DOE Joint Genome Institute"/>
            <person name="Kjaerbolling I."/>
            <person name="Vesth T."/>
            <person name="Frisvad J.C."/>
            <person name="Nybo J.L."/>
            <person name="Theobald S."/>
            <person name="Kildgaard S."/>
            <person name="Isbrandt T."/>
            <person name="Kuo A."/>
            <person name="Sato A."/>
            <person name="Lyhne E.K."/>
            <person name="Kogle M.E."/>
            <person name="Wiebenga A."/>
            <person name="Kun R.S."/>
            <person name="Lubbers R.J."/>
            <person name="Makela M.R."/>
            <person name="Barry K."/>
            <person name="Chovatia M."/>
            <person name="Clum A."/>
            <person name="Daum C."/>
            <person name="Haridas S."/>
            <person name="He G."/>
            <person name="LaButti K."/>
            <person name="Lipzen A."/>
            <person name="Mondo S."/>
            <person name="Riley R."/>
            <person name="Salamov A."/>
            <person name="Simmons B.A."/>
            <person name="Magnuson J.K."/>
            <person name="Henrissat B."/>
            <person name="Mortensen U.H."/>
            <person name="Larsen T.O."/>
            <person name="Devries R.P."/>
            <person name="Grigoriev I.V."/>
            <person name="Machida M."/>
            <person name="Baker S.E."/>
            <person name="Andersen M.R."/>
        </authorList>
    </citation>
    <scope>NUCLEOTIDE SEQUENCE [LARGE SCALE GENOMIC DNA]</scope>
    <source>
        <strain evidence="9 10">IBT 18842</strain>
    </source>
</reference>
<feature type="region of interest" description="Disordered" evidence="7">
    <location>
        <begin position="1172"/>
        <end position="1339"/>
    </location>
</feature>
<dbReference type="GO" id="GO:0000723">
    <property type="term" value="P:telomere maintenance"/>
    <property type="evidence" value="ECO:0007669"/>
    <property type="project" value="TreeGrafter"/>
</dbReference>
<keyword evidence="5" id="KW-0539">Nucleus</keyword>
<feature type="compositionally biased region" description="Basic and acidic residues" evidence="7">
    <location>
        <begin position="1584"/>
        <end position="1593"/>
    </location>
</feature>
<evidence type="ECO:0000256" key="4">
    <source>
        <dbReference type="ARBA" id="ARBA00022895"/>
    </source>
</evidence>
<feature type="compositionally biased region" description="Basic residues" evidence="7">
    <location>
        <begin position="1284"/>
        <end position="1295"/>
    </location>
</feature>
<dbReference type="GO" id="GO:0005634">
    <property type="term" value="C:nucleus"/>
    <property type="evidence" value="ECO:0007669"/>
    <property type="project" value="UniProtKB-SubCell"/>
</dbReference>
<keyword evidence="6" id="KW-0131">Cell cycle</keyword>
<name>A0A5N6TPA3_ASPAV</name>
<keyword evidence="4" id="KW-0779">Telomere</keyword>
<evidence type="ECO:0000256" key="6">
    <source>
        <dbReference type="ARBA" id="ARBA00023306"/>
    </source>
</evidence>
<dbReference type="GO" id="GO:0140445">
    <property type="term" value="C:chromosome, telomeric repeat region"/>
    <property type="evidence" value="ECO:0007669"/>
    <property type="project" value="TreeGrafter"/>
</dbReference>
<dbReference type="Proteomes" id="UP000325780">
    <property type="component" value="Unassembled WGS sequence"/>
</dbReference>
<dbReference type="InterPro" id="IPR016024">
    <property type="entry name" value="ARM-type_fold"/>
</dbReference>
<feature type="compositionally biased region" description="Polar residues" evidence="7">
    <location>
        <begin position="1224"/>
        <end position="1254"/>
    </location>
</feature>
<accession>A0A5N6TPA3</accession>
<dbReference type="EMBL" id="ML742182">
    <property type="protein sequence ID" value="KAE8147969.1"/>
    <property type="molecule type" value="Genomic_DNA"/>
</dbReference>
<feature type="compositionally biased region" description="Polar residues" evidence="7">
    <location>
        <begin position="1531"/>
        <end position="1542"/>
    </location>
</feature>
<feature type="compositionally biased region" description="Basic and acidic residues" evidence="7">
    <location>
        <begin position="1454"/>
        <end position="1487"/>
    </location>
</feature>
<keyword evidence="3" id="KW-0158">Chromosome</keyword>
<dbReference type="InterPro" id="IPR022031">
    <property type="entry name" value="Rif1_N"/>
</dbReference>
<evidence type="ECO:0000256" key="7">
    <source>
        <dbReference type="SAM" id="MobiDB-lite"/>
    </source>
</evidence>
<protein>
    <submittedName>
        <fullName evidence="9">Rap1-interacting factor 1 N terminal-domain-containing protein</fullName>
    </submittedName>
</protein>
<evidence type="ECO:0000256" key="1">
    <source>
        <dbReference type="ARBA" id="ARBA00004123"/>
    </source>
</evidence>
<evidence type="ECO:0000313" key="9">
    <source>
        <dbReference type="EMBL" id="KAE8147969.1"/>
    </source>
</evidence>
<evidence type="ECO:0000313" key="10">
    <source>
        <dbReference type="Proteomes" id="UP000325780"/>
    </source>
</evidence>
<sequence>MVEVIDSLPARPPTPPRTSSRMISEKDRTEELPVAAQTPTDSPFPTDVANGGPSGRHSKRVVFSPHTNYIKPPSFTDPPGKTRPLLKNLPPSNACKPTKSILKPTNSPVPINSRNDNSSTPETLAMLLDSIAKQLNGDSVTTRLDGYMQLFRSLRVYDGLPGEPAEIADKLGLVTQSIQQDLTRDPENGGPLATNLVIQALKLCAALVYQGDLTAQLSDDFKIFLVEQSITSLQDAKVSKSVASHYMSVMSQQSFGPKIMNNNRHARLLIALHDITSRLNGTAIVSQGLSVYQRVLLQNKSLFVSRTPLWTKHLIFGLLHHIKEVRLQAITLALKISSLVGPNPIVSTHIRDTFDMTIARGRKMATEISERMTRLTTNDESSEQVPQIWSAMILLLRNKKLNVDQWEHLKEFSLPLNRCFNCSNLRTRDQAIVAWNRFVRVIGPSEATNPAVFKMLIRAILSQLERRSQNKLGSQPNQLVLCSYYNLLYFAFRPSASYSQLDISWAEYIAAPSSNLFVSVPELSDRLAHVLSNMLWSTQGKVWSEEKTAENNSLAPEELPLLDCRWVRSRVMAVLDVFENILKSSAWSGNIEKSSIAAAWTSLSRALSYASSKEITPSSESMQAVAHVLGLLQRLWRAGPSSMNAAGDRSVDRFFDQFRFLSMTMISSLGSIPFTEKLLLKTADGRFQAHNTSTPTHRFSGTNDNLDSPILHLLRLMSELPGKLEPTDSYLRLVNDTLGAACKGRLSRGPRLELLRQCADLFPGVAEYSLATHNSVQMVWRATAQLASDSLRSYPSESARERDGSVSRDYENTAKILTAGFKFSDVNNEWTQLLDAFVRVVKVEKGDQEIAALIVEPLSENMMTFKAQATYNAAASLFKHSLPMAYCQHSAWGSNGSPTLPTRLIELVNHILRESYVSFDPTVTNGFADFLESLTSFLGSGMLSFRTAILDMVQQSLVLLLKDNARKLYLENGVESRVLTAYRALSSAVLNILQNCLPHDAVCLQKFESIFCAGLESSHISVAKRFLDFWNSTFAHQRSIPCIESISRAIQQLESQFKLQNLEQQQKQVGHPSTSLGSRTSDNRIDMSEKSRISFILDKPVESSYSAQFNSSPVAKIPEPLAVERLSKPEPCRSAEADGLNQITVELAPIPFPPSGGGLKKRSDVFSMIENLRSSSPPTNTPQDHGFATPTHLRGLHAPDRESGTPQTPILPVPADNEDGFLGSSPTPGTRGRAQSGSEMPSTPAMSSQLSDVPSSPPEIKSQDASSRNESTLLATTGAENRISKKKKKSKKSKRLTPNNKKRADGLVKQVDNLLEDTSREGTPLSGRLRSSAGKTPKLSAYSAVKLLSERSPAAKIDSTPNIPNCKPASPDKRSTSRVKDKDMVTAGGEGTVNNLDQRASDWMAESSGDDMETQIASQLEQDLEFAVDSDAKPDSEQAAESWSQPPVTRKRKREDEQISTPKEERRRSMRRSGHEPEIFELEELRSTRLKKSTVSSAAQGVGSPSAESAPKKQKLQSKDDVSATPAKLPNPQSNDTNSIRSVESLDGSQKRRSSRLSGQAPPVIPEESPMPLSKRARKRNSKRKESTAKEPDPLEPEAQSEKSATAVPQGEQDVTHEDSMEQHDVQEATESEAPGQSTTAPTSEERPPTQPAKLDISMQDAGINTVTQTKEILSRPTQTEVHLEDDRSATGIISSFRNLLHDIKSVTLDREAIRQIDDLMFEIRVETGEALRRHTD</sequence>
<feature type="region of interest" description="Disordered" evidence="7">
    <location>
        <begin position="1"/>
        <end position="117"/>
    </location>
</feature>
<feature type="compositionally biased region" description="Basic and acidic residues" evidence="7">
    <location>
        <begin position="1370"/>
        <end position="1384"/>
    </location>
</feature>
<proteinExistence type="predicted"/>
<feature type="compositionally biased region" description="Polar residues" evidence="7">
    <location>
        <begin position="103"/>
        <end position="117"/>
    </location>
</feature>
<gene>
    <name evidence="9" type="ORF">BDV25DRAFT_25018</name>
</gene>
<evidence type="ECO:0000256" key="2">
    <source>
        <dbReference type="ARBA" id="ARBA00004574"/>
    </source>
</evidence>
<feature type="region of interest" description="Disordered" evidence="7">
    <location>
        <begin position="1352"/>
        <end position="1653"/>
    </location>
</feature>